<dbReference type="RefSeq" id="WP_007327044.1">
    <property type="nucleotide sequence ID" value="NZ_AFAR01000168.1"/>
</dbReference>
<gene>
    <name evidence="1" type="ORF">RBWH47_03956</name>
</gene>
<dbReference type="GO" id="GO:0006313">
    <property type="term" value="P:DNA transposition"/>
    <property type="evidence" value="ECO:0007669"/>
    <property type="project" value="InterPro"/>
</dbReference>
<dbReference type="PATRIC" id="fig|991778.3.peg.3328"/>
<dbReference type="EMBL" id="AFAR01000168">
    <property type="protein sequence ID" value="EGF26917.1"/>
    <property type="molecule type" value="Genomic_DNA"/>
</dbReference>
<comment type="caution">
    <text evidence="1">The sequence shown here is derived from an EMBL/GenBank/DDBJ whole genome shotgun (WGS) entry which is preliminary data.</text>
</comment>
<sequence length="197" mass="23507">MDTRQKQRLKRLDPESYRGLAWVHWTMAIEDRRTGWLDPRFLYKFREVLAHAMFRYQLACPIFCLMPDHAHLLWCGLSESTDQRLAMKAVRKDWNSCLKRIGFQFQRQPYDHVLRESECECSAIEDVAEYIARNPERKGLVPVNGFAGYIYTGCLIPGYPNLRLFESDSWEILWRTISFLKRTECFRRNDPKYAQKT</sequence>
<dbReference type="SUPFAM" id="SSF143422">
    <property type="entry name" value="Transposase IS200-like"/>
    <property type="match status" value="1"/>
</dbReference>
<evidence type="ECO:0000313" key="2">
    <source>
        <dbReference type="Proteomes" id="UP000006222"/>
    </source>
</evidence>
<organism evidence="1 2">
    <name type="scientific">Rhodopirellula baltica WH47</name>
    <dbReference type="NCBI Taxonomy" id="991778"/>
    <lineage>
        <taxon>Bacteria</taxon>
        <taxon>Pseudomonadati</taxon>
        <taxon>Planctomycetota</taxon>
        <taxon>Planctomycetia</taxon>
        <taxon>Pirellulales</taxon>
        <taxon>Pirellulaceae</taxon>
        <taxon>Rhodopirellula</taxon>
    </lineage>
</organism>
<reference evidence="1 2" key="1">
    <citation type="journal article" date="2013" name="Mar. Genomics">
        <title>Expression of sulfatases in Rhodopirellula baltica and the diversity of sulfatases in the genus Rhodopirellula.</title>
        <authorList>
            <person name="Wegner C.E."/>
            <person name="Richter-Heitmann T."/>
            <person name="Klindworth A."/>
            <person name="Klockow C."/>
            <person name="Richter M."/>
            <person name="Achstetter T."/>
            <person name="Glockner F.O."/>
            <person name="Harder J."/>
        </authorList>
    </citation>
    <scope>NUCLEOTIDE SEQUENCE [LARGE SCALE GENOMIC DNA]</scope>
    <source>
        <strain evidence="1 2">WH47</strain>
    </source>
</reference>
<proteinExistence type="predicted"/>
<dbReference type="Gene3D" id="3.30.70.1290">
    <property type="entry name" value="Transposase IS200-like"/>
    <property type="match status" value="1"/>
</dbReference>
<dbReference type="Proteomes" id="UP000006222">
    <property type="component" value="Unassembled WGS sequence"/>
</dbReference>
<evidence type="ECO:0000313" key="1">
    <source>
        <dbReference type="EMBL" id="EGF26917.1"/>
    </source>
</evidence>
<name>F2ATT3_RHOBT</name>
<accession>F2ATT3</accession>
<dbReference type="AlphaFoldDB" id="F2ATT3"/>
<dbReference type="GO" id="GO:0003677">
    <property type="term" value="F:DNA binding"/>
    <property type="evidence" value="ECO:0007669"/>
    <property type="project" value="InterPro"/>
</dbReference>
<evidence type="ECO:0008006" key="3">
    <source>
        <dbReference type="Google" id="ProtNLM"/>
    </source>
</evidence>
<protein>
    <recommendedName>
        <fullName evidence="3">Transposase IS200-like domain-containing protein</fullName>
    </recommendedName>
</protein>
<dbReference type="InterPro" id="IPR036515">
    <property type="entry name" value="Transposase_17_sf"/>
</dbReference>
<dbReference type="GO" id="GO:0004803">
    <property type="term" value="F:transposase activity"/>
    <property type="evidence" value="ECO:0007669"/>
    <property type="project" value="InterPro"/>
</dbReference>